<dbReference type="Gene3D" id="1.25.40.390">
    <property type="match status" value="1"/>
</dbReference>
<keyword evidence="9" id="KW-1185">Reference proteome</keyword>
<evidence type="ECO:0000256" key="3">
    <source>
        <dbReference type="ARBA" id="ARBA00022729"/>
    </source>
</evidence>
<dbReference type="GO" id="GO:0009279">
    <property type="term" value="C:cell outer membrane"/>
    <property type="evidence" value="ECO:0007669"/>
    <property type="project" value="UniProtKB-SubCell"/>
</dbReference>
<feature type="domain" description="SusD-like N-terminal" evidence="7">
    <location>
        <begin position="75"/>
        <end position="245"/>
    </location>
</feature>
<dbReference type="PROSITE" id="PS51257">
    <property type="entry name" value="PROKAR_LIPOPROTEIN"/>
    <property type="match status" value="1"/>
</dbReference>
<dbReference type="Pfam" id="PF14322">
    <property type="entry name" value="SusD-like_3"/>
    <property type="match status" value="1"/>
</dbReference>
<comment type="similarity">
    <text evidence="2">Belongs to the SusD family.</text>
</comment>
<proteinExistence type="inferred from homology"/>
<dbReference type="SUPFAM" id="SSF48452">
    <property type="entry name" value="TPR-like"/>
    <property type="match status" value="1"/>
</dbReference>
<evidence type="ECO:0000256" key="5">
    <source>
        <dbReference type="ARBA" id="ARBA00023237"/>
    </source>
</evidence>
<sequence>MKLLNTYRNRGLALAAACLLLGLASCKKESELLNPAPETSILDVTAFETPDRVLGLVNGMYTKVKDPQFYGGKYVMYGDFRGEEFINRTANIFTGYDTWSHTLNSSSNEVQNLWIAAYGAINACNVFLQGLADNNSKVAPALAKQYEGEAKFLRALSYFSLVTLYAKPYVADNGASPGLPLRLKAEVSSANNDLARSKVADVYAQIIKDLDEAEALLPLTLGSDLLNTTRAHRNSAIALKTRVYLNMGNMSKVIEESKKIVSDVAPFKALTGVAHQLQDDIKVVFNSNYTTTESVFSMPMTELNSATGQNALGFIFNAAPIGNSEYSVNPSGIMGNAEFKTTDARRSFLVTSGTATFLRKYNKPSPYTDYVPVIRYSEVLLNYAEALAKTGDMEKSRVLLAAVHRRSDPTYTFPEAKISTQDALIASILLERRIEFLGEGLRSNDLLRNLETIPAKGSSSLTAPAVPSTSPSYIFPLPNAEILTNRLL</sequence>
<name>A0A1M5DY28_9BACT</name>
<feature type="domain" description="RagB/SusD" evidence="6">
    <location>
        <begin position="366"/>
        <end position="450"/>
    </location>
</feature>
<dbReference type="EMBL" id="FQUO01000011">
    <property type="protein sequence ID" value="SHF71869.1"/>
    <property type="molecule type" value="Genomic_DNA"/>
</dbReference>
<evidence type="ECO:0000256" key="1">
    <source>
        <dbReference type="ARBA" id="ARBA00004442"/>
    </source>
</evidence>
<dbReference type="Pfam" id="PF07980">
    <property type="entry name" value="SusD_RagB"/>
    <property type="match status" value="1"/>
</dbReference>
<keyword evidence="3" id="KW-0732">Signal</keyword>
<gene>
    <name evidence="8" type="ORF">SAMN05444008_111127</name>
</gene>
<keyword evidence="5" id="KW-0998">Cell outer membrane</keyword>
<dbReference type="InterPro" id="IPR033985">
    <property type="entry name" value="SusD-like_N"/>
</dbReference>
<dbReference type="InterPro" id="IPR011990">
    <property type="entry name" value="TPR-like_helical_dom_sf"/>
</dbReference>
<dbReference type="STRING" id="1302690.BUE76_19575"/>
<dbReference type="OrthoDB" id="9792139at2"/>
<evidence type="ECO:0000256" key="4">
    <source>
        <dbReference type="ARBA" id="ARBA00023136"/>
    </source>
</evidence>
<reference evidence="8 9" key="1">
    <citation type="submission" date="2016-11" db="EMBL/GenBank/DDBJ databases">
        <authorList>
            <person name="Jaros S."/>
            <person name="Januszkiewicz K."/>
            <person name="Wedrychowicz H."/>
        </authorList>
    </citation>
    <scope>NUCLEOTIDE SEQUENCE [LARGE SCALE GENOMIC DNA]</scope>
    <source>
        <strain evidence="8 9">DSM 26897</strain>
    </source>
</reference>
<evidence type="ECO:0000313" key="8">
    <source>
        <dbReference type="EMBL" id="SHF71869.1"/>
    </source>
</evidence>
<organism evidence="8 9">
    <name type="scientific">Cnuella takakiae</name>
    <dbReference type="NCBI Taxonomy" id="1302690"/>
    <lineage>
        <taxon>Bacteria</taxon>
        <taxon>Pseudomonadati</taxon>
        <taxon>Bacteroidota</taxon>
        <taxon>Chitinophagia</taxon>
        <taxon>Chitinophagales</taxon>
        <taxon>Chitinophagaceae</taxon>
        <taxon>Cnuella</taxon>
    </lineage>
</organism>
<evidence type="ECO:0000256" key="2">
    <source>
        <dbReference type="ARBA" id="ARBA00006275"/>
    </source>
</evidence>
<dbReference type="RefSeq" id="WP_073044673.1">
    <property type="nucleotide sequence ID" value="NZ_FQUO01000011.1"/>
</dbReference>
<accession>A0A1M5DY28</accession>
<protein>
    <submittedName>
        <fullName evidence="8">SusD family protein</fullName>
    </submittedName>
</protein>
<dbReference type="CDD" id="cd08977">
    <property type="entry name" value="SusD"/>
    <property type="match status" value="1"/>
</dbReference>
<dbReference type="AlphaFoldDB" id="A0A1M5DY28"/>
<keyword evidence="4" id="KW-0472">Membrane</keyword>
<comment type="subcellular location">
    <subcellularLocation>
        <location evidence="1">Cell outer membrane</location>
    </subcellularLocation>
</comment>
<evidence type="ECO:0000259" key="6">
    <source>
        <dbReference type="Pfam" id="PF07980"/>
    </source>
</evidence>
<evidence type="ECO:0000313" key="9">
    <source>
        <dbReference type="Proteomes" id="UP000184368"/>
    </source>
</evidence>
<evidence type="ECO:0000259" key="7">
    <source>
        <dbReference type="Pfam" id="PF14322"/>
    </source>
</evidence>
<dbReference type="InterPro" id="IPR012944">
    <property type="entry name" value="SusD_RagB_dom"/>
</dbReference>
<dbReference type="Proteomes" id="UP000184368">
    <property type="component" value="Unassembled WGS sequence"/>
</dbReference>